<evidence type="ECO:0000256" key="4">
    <source>
        <dbReference type="SAM" id="MobiDB-lite"/>
    </source>
</evidence>
<evidence type="ECO:0000256" key="1">
    <source>
        <dbReference type="ARBA" id="ARBA00022771"/>
    </source>
</evidence>
<dbReference type="CDD" id="cd16448">
    <property type="entry name" value="RING-H2"/>
    <property type="match status" value="1"/>
</dbReference>
<accession>A0ABD2LJ92</accession>
<evidence type="ECO:0000313" key="7">
    <source>
        <dbReference type="Proteomes" id="UP001620626"/>
    </source>
</evidence>
<feature type="compositionally biased region" description="Gly residues" evidence="4">
    <location>
        <begin position="350"/>
        <end position="371"/>
    </location>
</feature>
<dbReference type="AlphaFoldDB" id="A0ABD2LJ92"/>
<keyword evidence="1 3" id="KW-0479">Metal-binding</keyword>
<proteinExistence type="predicted"/>
<dbReference type="PROSITE" id="PS50089">
    <property type="entry name" value="ZF_RING_2"/>
    <property type="match status" value="1"/>
</dbReference>
<evidence type="ECO:0000259" key="5">
    <source>
        <dbReference type="PROSITE" id="PS50089"/>
    </source>
</evidence>
<dbReference type="Proteomes" id="UP001620626">
    <property type="component" value="Unassembled WGS sequence"/>
</dbReference>
<dbReference type="GO" id="GO:0008270">
    <property type="term" value="F:zinc ion binding"/>
    <property type="evidence" value="ECO:0007669"/>
    <property type="project" value="UniProtKB-KW"/>
</dbReference>
<dbReference type="Pfam" id="PF13639">
    <property type="entry name" value="zf-RING_2"/>
    <property type="match status" value="1"/>
</dbReference>
<keyword evidence="1 3" id="KW-0863">Zinc-finger</keyword>
<feature type="region of interest" description="Disordered" evidence="4">
    <location>
        <begin position="301"/>
        <end position="393"/>
    </location>
</feature>
<name>A0ABD2LJ92_9BILA</name>
<dbReference type="EMBL" id="JBICBT010000393">
    <property type="protein sequence ID" value="KAL3115234.1"/>
    <property type="molecule type" value="Genomic_DNA"/>
</dbReference>
<keyword evidence="7" id="KW-1185">Reference proteome</keyword>
<dbReference type="PANTHER" id="PTHR12109">
    <property type="entry name" value="RING FINGER PROTEIN 141-RELATED"/>
    <property type="match status" value="1"/>
</dbReference>
<dbReference type="InterPro" id="IPR001841">
    <property type="entry name" value="Znf_RING"/>
</dbReference>
<dbReference type="InterPro" id="IPR013083">
    <property type="entry name" value="Znf_RING/FYVE/PHD"/>
</dbReference>
<comment type="caution">
    <text evidence="6">The sequence shown here is derived from an EMBL/GenBank/DDBJ whole genome shotgun (WGS) entry which is preliminary data.</text>
</comment>
<reference evidence="6 7" key="1">
    <citation type="submission" date="2024-10" db="EMBL/GenBank/DDBJ databases">
        <authorList>
            <person name="Kim D."/>
        </authorList>
    </citation>
    <scope>NUCLEOTIDE SEQUENCE [LARGE SCALE GENOMIC DNA]</scope>
    <source>
        <strain evidence="6">BH-2024</strain>
    </source>
</reference>
<sequence>MPWYWRDELPNRISRRQWRAQQRLHRPIQRAQVPWPFVHQQYLGTVQFPPPPPHLVDPRHGHFLPRRFGAVQKKSDYNFWDIKKKKQQQQVPLFIRSIGAQLQPVSVQQAMPAQLQPVSVQQAMPAQLQPVSVQQAMPAQLQPVSVQQAMPAQLQPVSVQQAMPAQLQPVSVQQTMPTQLQPVSVQQEQPTQQQATVWQNTMPILLNQTLPVQQQQHQQQMQTVPNQQQQQQIQLQPPVQPAVQQQTLPMNVQVPTAQFESFLVQMPQAPPPVLQPQQGQPAQQTDDMFRLIGENEEAAPGILSTSGRSGGGGGGGGVNGLDPSMAQGTSQQILTRRPTPCPNILRGNGTRNGGPSGGGGGGGRGGQGGQGRPNVVGNRHLARSPPPPPPPPGLTRTELTQIFPVVEVDETIAEEICSICQEHLVATSLEATVTPCGHYFHFDCARGWFRRVGRCPNCHADILLLYATTL</sequence>
<dbReference type="SUPFAM" id="SSF57850">
    <property type="entry name" value="RING/U-box"/>
    <property type="match status" value="1"/>
</dbReference>
<feature type="compositionally biased region" description="Gly residues" evidence="4">
    <location>
        <begin position="308"/>
        <end position="319"/>
    </location>
</feature>
<dbReference type="Gene3D" id="3.30.40.10">
    <property type="entry name" value="Zinc/RING finger domain, C3HC4 (zinc finger)"/>
    <property type="match status" value="1"/>
</dbReference>
<feature type="compositionally biased region" description="Pro residues" evidence="4">
    <location>
        <begin position="384"/>
        <end position="393"/>
    </location>
</feature>
<dbReference type="PANTHER" id="PTHR12109:SF5">
    <property type="entry name" value="RING-TYPE DOMAIN-CONTAINING PROTEIN"/>
    <property type="match status" value="1"/>
</dbReference>
<organism evidence="6 7">
    <name type="scientific">Heterodera trifolii</name>
    <dbReference type="NCBI Taxonomy" id="157864"/>
    <lineage>
        <taxon>Eukaryota</taxon>
        <taxon>Metazoa</taxon>
        <taxon>Ecdysozoa</taxon>
        <taxon>Nematoda</taxon>
        <taxon>Chromadorea</taxon>
        <taxon>Rhabditida</taxon>
        <taxon>Tylenchina</taxon>
        <taxon>Tylenchomorpha</taxon>
        <taxon>Tylenchoidea</taxon>
        <taxon>Heteroderidae</taxon>
        <taxon>Heteroderinae</taxon>
        <taxon>Heterodera</taxon>
    </lineage>
</organism>
<gene>
    <name evidence="6" type="ORF">niasHT_016445</name>
</gene>
<evidence type="ECO:0000256" key="3">
    <source>
        <dbReference type="PROSITE-ProRule" id="PRU00175"/>
    </source>
</evidence>
<dbReference type="SMART" id="SM00184">
    <property type="entry name" value="RING"/>
    <property type="match status" value="1"/>
</dbReference>
<evidence type="ECO:0000256" key="2">
    <source>
        <dbReference type="ARBA" id="ARBA00022833"/>
    </source>
</evidence>
<feature type="domain" description="RING-type" evidence="5">
    <location>
        <begin position="417"/>
        <end position="459"/>
    </location>
</feature>
<keyword evidence="2" id="KW-0862">Zinc</keyword>
<evidence type="ECO:0000313" key="6">
    <source>
        <dbReference type="EMBL" id="KAL3115234.1"/>
    </source>
</evidence>
<protein>
    <recommendedName>
        <fullName evidence="5">RING-type domain-containing protein</fullName>
    </recommendedName>
</protein>
<dbReference type="InterPro" id="IPR047126">
    <property type="entry name" value="RNF141-like"/>
</dbReference>